<reference evidence="1" key="1">
    <citation type="submission" date="2015-01" db="EMBL/GenBank/DDBJ databases">
        <title>Comparative genome analysis of Bacillus coagulans HM-08, Clostridium butyricum HM-68, Bacillus subtilis HM-66 and Bacillus licheniformis BL-09.</title>
        <authorList>
            <person name="Zhang H."/>
        </authorList>
    </citation>
    <scope>NUCLEOTIDE SEQUENCE [LARGE SCALE GENOMIC DNA]</scope>
    <source>
        <strain evidence="1">HM-08</strain>
    </source>
</reference>
<dbReference type="AlphaFoldDB" id="A0A0C5CTE3"/>
<organism evidence="2 4">
    <name type="scientific">Heyndrickxia coagulans</name>
    <name type="common">Weizmannia coagulans</name>
    <dbReference type="NCBI Taxonomy" id="1398"/>
    <lineage>
        <taxon>Bacteria</taxon>
        <taxon>Bacillati</taxon>
        <taxon>Bacillota</taxon>
        <taxon>Bacilli</taxon>
        <taxon>Bacillales</taxon>
        <taxon>Bacillaceae</taxon>
        <taxon>Heyndrickxia</taxon>
    </lineage>
</organism>
<keyword evidence="3" id="KW-1185">Reference proteome</keyword>
<accession>A0A0C5CTE3</accession>
<reference evidence="2" key="4">
    <citation type="submission" date="2016-01" db="EMBL/GenBank/DDBJ databases">
        <authorList>
            <person name="Oliw E.H."/>
        </authorList>
    </citation>
    <scope>NUCLEOTIDE SEQUENCE [LARGE SCALE GENOMIC DNA]</scope>
    <source>
        <strain evidence="2">GED7749B</strain>
    </source>
</reference>
<proteinExistence type="predicted"/>
<dbReference type="Proteomes" id="UP000032024">
    <property type="component" value="Chromosome"/>
</dbReference>
<evidence type="ECO:0000313" key="3">
    <source>
        <dbReference type="Proteomes" id="UP000032024"/>
    </source>
</evidence>
<gene>
    <name evidence="2" type="ORF">HMPREF3213_02046</name>
    <name evidence="1" type="ORF">SB48_HM08orf06227</name>
</gene>
<dbReference type="EMBL" id="CP010525">
    <property type="protein sequence ID" value="AJO24717.1"/>
    <property type="molecule type" value="Genomic_DNA"/>
</dbReference>
<dbReference type="Proteomes" id="UP000070376">
    <property type="component" value="Unassembled WGS sequence"/>
</dbReference>
<evidence type="ECO:0000313" key="4">
    <source>
        <dbReference type="Proteomes" id="UP000070376"/>
    </source>
</evidence>
<protein>
    <submittedName>
        <fullName evidence="2">Uncharacterized protein</fullName>
    </submittedName>
</protein>
<sequence>MELNWGLLSCMESGNAKALKYSFVFYSKTKEFPQFVRANSH</sequence>
<name>A0A0C5CTE3_HEYCO</name>
<evidence type="ECO:0000313" key="1">
    <source>
        <dbReference type="EMBL" id="AJO24717.1"/>
    </source>
</evidence>
<reference evidence="3" key="2">
    <citation type="submission" date="2015-01" db="EMBL/GenBank/DDBJ databases">
        <title>Comparative genome analysis of Bacillus coagulans HM-08, Clostridium butyricum HM-68, Bacillus subtilis HM-66 and Bacillus paralicheniformis BL-09.</title>
        <authorList>
            <person name="Zhang H."/>
        </authorList>
    </citation>
    <scope>NUCLEOTIDE SEQUENCE [LARGE SCALE GENOMIC DNA]</scope>
    <source>
        <strain evidence="3">HM-08</strain>
    </source>
</reference>
<dbReference type="PATRIC" id="fig|1398.18.peg.3881"/>
<reference evidence="4" key="3">
    <citation type="submission" date="2016-01" db="EMBL/GenBank/DDBJ databases">
        <authorList>
            <person name="Mitreva M."/>
            <person name="Pepin K.H."/>
            <person name="Mihindukulasuriya K.A."/>
            <person name="Fulton R."/>
            <person name="Fronick C."/>
            <person name="O'Laughlin M."/>
            <person name="Miner T."/>
            <person name="Herter B."/>
            <person name="Rosa B.A."/>
            <person name="Cordes M."/>
            <person name="Tomlinson C."/>
            <person name="Wollam A."/>
            <person name="Palsikar V.B."/>
            <person name="Mardis E.R."/>
            <person name="Wilson R.K."/>
        </authorList>
    </citation>
    <scope>NUCLEOTIDE SEQUENCE [LARGE SCALE GENOMIC DNA]</scope>
    <source>
        <strain evidence="4">GED7749B</strain>
    </source>
</reference>
<dbReference type="EMBL" id="LRPN01000076">
    <property type="protein sequence ID" value="KWZ81362.1"/>
    <property type="molecule type" value="Genomic_DNA"/>
</dbReference>
<evidence type="ECO:0000313" key="2">
    <source>
        <dbReference type="EMBL" id="KWZ81362.1"/>
    </source>
</evidence>